<protein>
    <recommendedName>
        <fullName evidence="1">DUF6881 domain-containing protein</fullName>
    </recommendedName>
</protein>
<dbReference type="RefSeq" id="WP_172158262.1">
    <property type="nucleotide sequence ID" value="NZ_JABJWC010000039.1"/>
</dbReference>
<accession>A0ABX2AGP7</accession>
<proteinExistence type="predicted"/>
<name>A0ABX2AGP7_9PROT</name>
<dbReference type="InterPro" id="IPR049248">
    <property type="entry name" value="DUF6881"/>
</dbReference>
<reference evidence="2 3" key="1">
    <citation type="journal article" date="2020" name="Microorganisms">
        <title>Description of Komagataeibacter melaceti sp. nov. and Komagataeibacter melomenusus sp. nov. Isolated from Apple Cider Vinegar.</title>
        <authorList>
            <person name="Maric L."/>
            <person name="Cleenwerck I."/>
            <person name="Accetto T."/>
            <person name="Vandamme P."/>
            <person name="Trcek J."/>
        </authorList>
    </citation>
    <scope>NUCLEOTIDE SEQUENCE [LARGE SCALE GENOMIC DNA]</scope>
    <source>
        <strain evidence="2 3">AV436</strain>
    </source>
</reference>
<keyword evidence="3" id="KW-1185">Reference proteome</keyword>
<dbReference type="EMBL" id="JABJWC010000039">
    <property type="protein sequence ID" value="NPC67375.1"/>
    <property type="molecule type" value="Genomic_DNA"/>
</dbReference>
<dbReference type="Proteomes" id="UP000623090">
    <property type="component" value="Unassembled WGS sequence"/>
</dbReference>
<evidence type="ECO:0000313" key="2">
    <source>
        <dbReference type="EMBL" id="NPC67375.1"/>
    </source>
</evidence>
<dbReference type="Pfam" id="PF21812">
    <property type="entry name" value="DUF6881"/>
    <property type="match status" value="1"/>
</dbReference>
<sequence>MFYLKCLWKHDFGSEQPNVIYCEFDGERTELRKIELYANGRCGVATGTVSTGDTHLADIAIPPLEAINKDPQFEAREITAAEFEAVWQACRP</sequence>
<organism evidence="2 3">
    <name type="scientific">Komagataeibacter melomenusus</name>
    <dbReference type="NCBI Taxonomy" id="2766578"/>
    <lineage>
        <taxon>Bacteria</taxon>
        <taxon>Pseudomonadati</taxon>
        <taxon>Pseudomonadota</taxon>
        <taxon>Alphaproteobacteria</taxon>
        <taxon>Acetobacterales</taxon>
        <taxon>Acetobacteraceae</taxon>
        <taxon>Komagataeibacter</taxon>
    </lineage>
</organism>
<evidence type="ECO:0000313" key="3">
    <source>
        <dbReference type="Proteomes" id="UP000623090"/>
    </source>
</evidence>
<feature type="domain" description="DUF6881" evidence="1">
    <location>
        <begin position="3"/>
        <end position="89"/>
    </location>
</feature>
<comment type="caution">
    <text evidence="2">The sequence shown here is derived from an EMBL/GenBank/DDBJ whole genome shotgun (WGS) entry which is preliminary data.</text>
</comment>
<evidence type="ECO:0000259" key="1">
    <source>
        <dbReference type="Pfam" id="PF21812"/>
    </source>
</evidence>
<gene>
    <name evidence="2" type="ORF">HNW77_13470</name>
</gene>